<comment type="caution">
    <text evidence="1">The sequence shown here is derived from an EMBL/GenBank/DDBJ whole genome shotgun (WGS) entry which is preliminary data.</text>
</comment>
<reference evidence="2" key="2">
    <citation type="journal article" date="2018" name="Mol. Plant Microbe Interact.">
        <title>Genome sequence resources for the wheat stripe rust pathogen (Puccinia striiformis f. sp. tritici) and the barley stripe rust pathogen (Puccinia striiformis f. sp. hordei).</title>
        <authorList>
            <person name="Xia C."/>
            <person name="Wang M."/>
            <person name="Yin C."/>
            <person name="Cornejo O.E."/>
            <person name="Hulbert S.H."/>
            <person name="Chen X."/>
        </authorList>
    </citation>
    <scope>NUCLEOTIDE SEQUENCE [LARGE SCALE GENOMIC DNA]</scope>
    <source>
        <strain evidence="2">93-210</strain>
    </source>
</reference>
<reference evidence="1 2" key="3">
    <citation type="journal article" date="2022" name="Microbiol. Spectr.">
        <title>Folding features and dynamics of 3D genome architecture in plant fungal pathogens.</title>
        <authorList>
            <person name="Xia C."/>
        </authorList>
    </citation>
    <scope>NUCLEOTIDE SEQUENCE [LARGE SCALE GENOMIC DNA]</scope>
    <source>
        <strain evidence="1 2">93-210</strain>
    </source>
</reference>
<accession>A0ACC0ETN5</accession>
<evidence type="ECO:0000313" key="2">
    <source>
        <dbReference type="Proteomes" id="UP001060170"/>
    </source>
</evidence>
<evidence type="ECO:0000313" key="1">
    <source>
        <dbReference type="EMBL" id="KAI7959251.1"/>
    </source>
</evidence>
<protein>
    <submittedName>
        <fullName evidence="1">Uncharacterized protein</fullName>
    </submittedName>
</protein>
<dbReference type="EMBL" id="CM045867">
    <property type="protein sequence ID" value="KAI7959251.1"/>
    <property type="molecule type" value="Genomic_DNA"/>
</dbReference>
<name>A0ACC0ETN5_9BASI</name>
<proteinExistence type="predicted"/>
<reference evidence="2" key="1">
    <citation type="journal article" date="2018" name="BMC Genomics">
        <title>Genomic insights into host adaptation between the wheat stripe rust pathogen (Puccinia striiformis f. sp. tritici) and the barley stripe rust pathogen (Puccinia striiformis f. sp. hordei).</title>
        <authorList>
            <person name="Xia C."/>
            <person name="Wang M."/>
            <person name="Yin C."/>
            <person name="Cornejo O.E."/>
            <person name="Hulbert S.H."/>
            <person name="Chen X."/>
        </authorList>
    </citation>
    <scope>NUCLEOTIDE SEQUENCE [LARGE SCALE GENOMIC DNA]</scope>
    <source>
        <strain evidence="2">93-210</strain>
    </source>
</reference>
<organism evidence="1 2">
    <name type="scientific">Puccinia striiformis f. sp. tritici</name>
    <dbReference type="NCBI Taxonomy" id="168172"/>
    <lineage>
        <taxon>Eukaryota</taxon>
        <taxon>Fungi</taxon>
        <taxon>Dikarya</taxon>
        <taxon>Basidiomycota</taxon>
        <taxon>Pucciniomycotina</taxon>
        <taxon>Pucciniomycetes</taxon>
        <taxon>Pucciniales</taxon>
        <taxon>Pucciniaceae</taxon>
        <taxon>Puccinia</taxon>
    </lineage>
</organism>
<dbReference type="Proteomes" id="UP001060170">
    <property type="component" value="Chromosome 3"/>
</dbReference>
<keyword evidence="2" id="KW-1185">Reference proteome</keyword>
<sequence length="190" mass="19370">MSVLYRKTQGESNPAETCPATLKVEFENHPLIPASINIGRRSTTANNLIKMKFSSLFACTIAALMINVPSHQVSAADTPAPPADGPASDTAEVKSVFTDLEKQGAGKTSASVKLPGGPAGAVDPQVARQSIINAFYGFLDEKVPEGTTGSVFQLLIQYLEKVSQGTGGAAGAAGAATPAAPDGAPAKAST</sequence>
<gene>
    <name evidence="1" type="ORF">MJO28_003042</name>
</gene>